<organism evidence="7 8">
    <name type="scientific">Vitis vinifera</name>
    <name type="common">Grape</name>
    <dbReference type="NCBI Taxonomy" id="29760"/>
    <lineage>
        <taxon>Eukaryota</taxon>
        <taxon>Viridiplantae</taxon>
        <taxon>Streptophyta</taxon>
        <taxon>Embryophyta</taxon>
        <taxon>Tracheophyta</taxon>
        <taxon>Spermatophyta</taxon>
        <taxon>Magnoliopsida</taxon>
        <taxon>eudicotyledons</taxon>
        <taxon>Gunneridae</taxon>
        <taxon>Pentapetalae</taxon>
        <taxon>rosids</taxon>
        <taxon>Vitales</taxon>
        <taxon>Vitaceae</taxon>
        <taxon>Viteae</taxon>
        <taxon>Vitis</taxon>
    </lineage>
</organism>
<evidence type="ECO:0000256" key="4">
    <source>
        <dbReference type="SAM" id="MobiDB-lite"/>
    </source>
</evidence>
<dbReference type="AlphaFoldDB" id="A0A438IEV7"/>
<accession>A0A438IEV7</accession>
<proteinExistence type="predicted"/>
<dbReference type="PROSITE" id="PS51485">
    <property type="entry name" value="PHYTOCYANIN"/>
    <property type="match status" value="1"/>
</dbReference>
<keyword evidence="3" id="KW-0325">Glycoprotein</keyword>
<dbReference type="EMBL" id="QGNW01000115">
    <property type="protein sequence ID" value="RVW95285.1"/>
    <property type="molecule type" value="Genomic_DNA"/>
</dbReference>
<dbReference type="InterPro" id="IPR039391">
    <property type="entry name" value="Phytocyanin-like"/>
</dbReference>
<dbReference type="InterPro" id="IPR008972">
    <property type="entry name" value="Cupredoxin"/>
</dbReference>
<evidence type="ECO:0000313" key="8">
    <source>
        <dbReference type="Proteomes" id="UP000288805"/>
    </source>
</evidence>
<feature type="chain" id="PRO_5019022288" evidence="5">
    <location>
        <begin position="20"/>
        <end position="181"/>
    </location>
</feature>
<name>A0A438IEV7_VITVI</name>
<dbReference type="GO" id="GO:0009055">
    <property type="term" value="F:electron transfer activity"/>
    <property type="evidence" value="ECO:0007669"/>
    <property type="project" value="InterPro"/>
</dbReference>
<evidence type="ECO:0000256" key="1">
    <source>
        <dbReference type="ARBA" id="ARBA00022723"/>
    </source>
</evidence>
<dbReference type="PANTHER" id="PTHR33021">
    <property type="entry name" value="BLUE COPPER PROTEIN"/>
    <property type="match status" value="1"/>
</dbReference>
<evidence type="ECO:0000256" key="3">
    <source>
        <dbReference type="ARBA" id="ARBA00023180"/>
    </source>
</evidence>
<comment type="caution">
    <text evidence="7">The sequence shown here is derived from an EMBL/GenBank/DDBJ whole genome shotgun (WGS) entry which is preliminary data.</text>
</comment>
<keyword evidence="2" id="KW-0186">Copper</keyword>
<dbReference type="OrthoDB" id="686200at2759"/>
<dbReference type="CDD" id="cd04216">
    <property type="entry name" value="Phytocyanin"/>
    <property type="match status" value="1"/>
</dbReference>
<evidence type="ECO:0000256" key="2">
    <source>
        <dbReference type="ARBA" id="ARBA00023008"/>
    </source>
</evidence>
<feature type="domain" description="Phytocyanin" evidence="6">
    <location>
        <begin position="20"/>
        <end position="118"/>
    </location>
</feature>
<dbReference type="InterPro" id="IPR003245">
    <property type="entry name" value="Phytocyanin_dom"/>
</dbReference>
<keyword evidence="5" id="KW-0732">Signal</keyword>
<evidence type="ECO:0000256" key="5">
    <source>
        <dbReference type="SAM" id="SignalP"/>
    </source>
</evidence>
<dbReference type="Pfam" id="PF02298">
    <property type="entry name" value="Cu_bind_like"/>
    <property type="match status" value="1"/>
</dbReference>
<evidence type="ECO:0000259" key="6">
    <source>
        <dbReference type="PROSITE" id="PS51485"/>
    </source>
</evidence>
<dbReference type="FunFam" id="2.60.40.420:FF:000003">
    <property type="entry name" value="Blue copper"/>
    <property type="match status" value="1"/>
</dbReference>
<dbReference type="Proteomes" id="UP000288805">
    <property type="component" value="Unassembled WGS sequence"/>
</dbReference>
<dbReference type="Gene3D" id="2.60.40.420">
    <property type="entry name" value="Cupredoxins - blue copper proteins"/>
    <property type="match status" value="1"/>
</dbReference>
<dbReference type="SUPFAM" id="SSF49503">
    <property type="entry name" value="Cupredoxins"/>
    <property type="match status" value="1"/>
</dbReference>
<feature type="compositionally biased region" description="Low complexity" evidence="4">
    <location>
        <begin position="118"/>
        <end position="137"/>
    </location>
</feature>
<gene>
    <name evidence="7" type="primary">UCC3_0</name>
    <name evidence="7" type="ORF">CK203_034199</name>
</gene>
<keyword evidence="1" id="KW-0479">Metal-binding</keyword>
<reference evidence="7 8" key="1">
    <citation type="journal article" date="2018" name="PLoS Genet.">
        <title>Population sequencing reveals clonal diversity and ancestral inbreeding in the grapevine cultivar Chardonnay.</title>
        <authorList>
            <person name="Roach M.J."/>
            <person name="Johnson D.L."/>
            <person name="Bohlmann J."/>
            <person name="van Vuuren H.J."/>
            <person name="Jones S.J."/>
            <person name="Pretorius I.S."/>
            <person name="Schmidt S.A."/>
            <person name="Borneman A.R."/>
        </authorList>
    </citation>
    <scope>NUCLEOTIDE SEQUENCE [LARGE SCALE GENOMIC DNA]</scope>
    <source>
        <strain evidence="8">cv. Chardonnay</strain>
        <tissue evidence="7">Leaf</tissue>
    </source>
</reference>
<feature type="region of interest" description="Disordered" evidence="4">
    <location>
        <begin position="118"/>
        <end position="153"/>
    </location>
</feature>
<protein>
    <submittedName>
        <fullName evidence="7">Uclacyanin-3</fullName>
    </submittedName>
</protein>
<dbReference type="PANTHER" id="PTHR33021:SF350">
    <property type="entry name" value="UCLACYANIN-2"/>
    <property type="match status" value="1"/>
</dbReference>
<sequence length="181" mass="18462">MAMVAALLLLLLVAPVIYAENHTVGGSSGWDTGVDYSTWASGETFTVGDYLVFTYGSTHSVDEVSKSSYDSCATSNPTKSYTGGSNTIALTTAGSLYFLCPTTGHCSQGMKLAITVEANSSSTPPATSSPPSNSSSPSPSPSPTTSPSSPSPSGATSKFCSMSHLMVGLVLGFGMMFALVV</sequence>
<dbReference type="GO" id="GO:0046872">
    <property type="term" value="F:metal ion binding"/>
    <property type="evidence" value="ECO:0007669"/>
    <property type="project" value="UniProtKB-KW"/>
</dbReference>
<evidence type="ECO:0000313" key="7">
    <source>
        <dbReference type="EMBL" id="RVW95285.1"/>
    </source>
</evidence>
<feature type="signal peptide" evidence="5">
    <location>
        <begin position="1"/>
        <end position="19"/>
    </location>
</feature>